<name>A0ABX1YNF8_9BACL</name>
<keyword evidence="2" id="KW-1185">Reference proteome</keyword>
<organism evidence="1 2">
    <name type="scientific">Paenibacillus phytohabitans</name>
    <dbReference type="NCBI Taxonomy" id="2654978"/>
    <lineage>
        <taxon>Bacteria</taxon>
        <taxon>Bacillati</taxon>
        <taxon>Bacillota</taxon>
        <taxon>Bacilli</taxon>
        <taxon>Bacillales</taxon>
        <taxon>Paenibacillaceae</taxon>
        <taxon>Paenibacillus</taxon>
    </lineage>
</organism>
<dbReference type="EMBL" id="WHOB01000062">
    <property type="protein sequence ID" value="NOU81320.1"/>
    <property type="molecule type" value="Genomic_DNA"/>
</dbReference>
<protein>
    <submittedName>
        <fullName evidence="1">Uncharacterized protein</fullName>
    </submittedName>
</protein>
<proteinExistence type="predicted"/>
<accession>A0ABX1YNF8</accession>
<gene>
    <name evidence="1" type="ORF">GC101_20870</name>
</gene>
<comment type="caution">
    <text evidence="1">The sequence shown here is derived from an EMBL/GenBank/DDBJ whole genome shotgun (WGS) entry which is preliminary data.</text>
</comment>
<evidence type="ECO:0000313" key="2">
    <source>
        <dbReference type="Proteomes" id="UP000596857"/>
    </source>
</evidence>
<sequence length="82" mass="9455">MEQAVQEGFTLAEYELEVEWGYKKQALSLAKDFDIALEDKPEGQWRQLILDKAPQPFKDSSVFKSIADTRVMGPIRSEKYKS</sequence>
<dbReference type="Proteomes" id="UP000596857">
    <property type="component" value="Unassembled WGS sequence"/>
</dbReference>
<evidence type="ECO:0000313" key="1">
    <source>
        <dbReference type="EMBL" id="NOU81320.1"/>
    </source>
</evidence>
<reference evidence="1 2" key="1">
    <citation type="submission" date="2019-10" db="EMBL/GenBank/DDBJ databases">
        <title>Description of Paenibacillus terricola sp. nov.</title>
        <authorList>
            <person name="Carlier A."/>
            <person name="Qi S."/>
        </authorList>
    </citation>
    <scope>NUCLEOTIDE SEQUENCE [LARGE SCALE GENOMIC DNA]</scope>
    <source>
        <strain evidence="1 2">LMG 31459</strain>
    </source>
</reference>